<evidence type="ECO:0000256" key="1">
    <source>
        <dbReference type="ARBA" id="ARBA00004141"/>
    </source>
</evidence>
<keyword evidence="2 6" id="KW-0812">Transmembrane</keyword>
<feature type="transmembrane region" description="Helical" evidence="6">
    <location>
        <begin position="802"/>
        <end position="820"/>
    </location>
</feature>
<dbReference type="GO" id="GO:0016020">
    <property type="term" value="C:membrane"/>
    <property type="evidence" value="ECO:0007669"/>
    <property type="project" value="UniProtKB-SubCell"/>
</dbReference>
<dbReference type="Pfam" id="PF07690">
    <property type="entry name" value="MFS_1"/>
    <property type="match status" value="1"/>
</dbReference>
<evidence type="ECO:0000256" key="3">
    <source>
        <dbReference type="ARBA" id="ARBA00022989"/>
    </source>
</evidence>
<keyword evidence="3 6" id="KW-1133">Transmembrane helix</keyword>
<comment type="caution">
    <text evidence="7">The sequence shown here is derived from an EMBL/GenBank/DDBJ whole genome shotgun (WGS) entry which is preliminary data.</text>
</comment>
<evidence type="ECO:0000313" key="7">
    <source>
        <dbReference type="EMBL" id="RXK40819.1"/>
    </source>
</evidence>
<dbReference type="Proteomes" id="UP000289152">
    <property type="component" value="Unassembled WGS sequence"/>
</dbReference>
<feature type="compositionally biased region" description="Pro residues" evidence="5">
    <location>
        <begin position="357"/>
        <end position="371"/>
    </location>
</feature>
<evidence type="ECO:0000256" key="4">
    <source>
        <dbReference type="ARBA" id="ARBA00023136"/>
    </source>
</evidence>
<feature type="transmembrane region" description="Helical" evidence="6">
    <location>
        <begin position="892"/>
        <end position="914"/>
    </location>
</feature>
<feature type="transmembrane region" description="Helical" evidence="6">
    <location>
        <begin position="714"/>
        <end position="738"/>
    </location>
</feature>
<feature type="region of interest" description="Disordered" evidence="5">
    <location>
        <begin position="1"/>
        <end position="28"/>
    </location>
</feature>
<dbReference type="SUPFAM" id="SSF103473">
    <property type="entry name" value="MFS general substrate transporter"/>
    <property type="match status" value="2"/>
</dbReference>
<feature type="compositionally biased region" description="Basic residues" evidence="5">
    <location>
        <begin position="111"/>
        <end position="123"/>
    </location>
</feature>
<comment type="subcellular location">
    <subcellularLocation>
        <location evidence="1">Membrane</location>
        <topology evidence="1">Multi-pass membrane protein</topology>
    </subcellularLocation>
</comment>
<proteinExistence type="predicted"/>
<feature type="region of interest" description="Disordered" evidence="5">
    <location>
        <begin position="281"/>
        <end position="315"/>
    </location>
</feature>
<dbReference type="InterPro" id="IPR011701">
    <property type="entry name" value="MFS"/>
</dbReference>
<dbReference type="FunCoup" id="A0A4Q1BS47">
    <property type="interactions" value="16"/>
</dbReference>
<feature type="transmembrane region" description="Helical" evidence="6">
    <location>
        <begin position="482"/>
        <end position="505"/>
    </location>
</feature>
<feature type="transmembrane region" description="Helical" evidence="6">
    <location>
        <begin position="517"/>
        <end position="540"/>
    </location>
</feature>
<dbReference type="Gene3D" id="1.20.1250.20">
    <property type="entry name" value="MFS general substrate transporter like domains"/>
    <property type="match status" value="2"/>
</dbReference>
<protein>
    <recommendedName>
        <fullName evidence="9">Major facilitator superfamily (MFS) profile domain-containing protein</fullName>
    </recommendedName>
</protein>
<feature type="transmembrane region" description="Helical" evidence="6">
    <location>
        <begin position="418"/>
        <end position="437"/>
    </location>
</feature>
<feature type="compositionally biased region" description="Polar residues" evidence="5">
    <location>
        <begin position="298"/>
        <end position="309"/>
    </location>
</feature>
<dbReference type="EMBL" id="SDIL01000014">
    <property type="protein sequence ID" value="RXK40819.1"/>
    <property type="molecule type" value="Genomic_DNA"/>
</dbReference>
<keyword evidence="4 6" id="KW-0472">Membrane</keyword>
<sequence length="940" mass="103627">MTDLNKRMKVYSQPRPLSHTIQHGSRPQVTTRHTHIGHIHYTPHPQHREYIPTTVELVPGYSDEGIQEIEQFERAQSSTPSTHSHSHTHTHTHFGLPSQAQSSSHAPRSSHSQHKTKQSHQHKQTQSSSEQPFSTDERQQTLHQSSNSSSDDEEDGGLRENEEREETEEDEWAAARDGSILRRKPWRRPKPTWILPFLVGAALSVGMGIAPRSEIFIDLACLAHPPQQAQQPVSNVFFSLNSPLEPSAHENLPSFHMTHDVIIPGYLRIFETTSDVSQKIRSETSSLERPVNAEDSDSTSFLRNGSNQTDESDNLSPADKWFLKIQHDMWEYHLHHPSPQPEISVPKTTKTVKPIRPTEPLPYPGPSPSGQPPEQSSGEKEREGTGDTGRRNQGPPYRAIDPKLCKADPKVQAAAAKLTMILTLSMGTLSALTCGFWGQTSDRIGRTKVMAISTCGLLFNELTFILVASFPHLAPGGYRALLLGPIVDGLLGGFSTLQATLHAYTSDVTADGSRAAVFARLAGAMMTGFAIGPVLGTYIIELTGNLMFPFYIIASVHALWVPLYLFLLPESLSSDARNVLKKNASIAKEQAIQRDEQEREWEDETPAIASESDPFLIPSNNSDGRRLSFANSGHSKRRKRLVGSTKRLLRRATGFVEPLSIFLPRKVEGKRGRDWNLTLMGGTMFLMSMMYGVLQVKTQYALFTYGWTSAELGPFMSLVGFSRGFVLLVGIPTIMHYIKPHFTSPIHLPISRDEPLDSSFTLHTTPSVSNSLSSSSTSHSHSHSPIPVEKPPIPHSAILDLYTLRISLLISIIFFILLSLGPSPSIYVLLSVLITFGAGDTPAANSLALALIPHSSQAGRLFGALSVLHALGTTLLSPLLFGTLFALTVGKWTAAVFALSAGILGVAFGLVMLVRLRWEEEEVERGRSRTVKKVLSARGR</sequence>
<feature type="transmembrane region" description="Helical" evidence="6">
    <location>
        <begin position="675"/>
        <end position="694"/>
    </location>
</feature>
<dbReference type="OrthoDB" id="3026777at2759"/>
<feature type="transmembrane region" description="Helical" evidence="6">
    <location>
        <begin position="864"/>
        <end position="886"/>
    </location>
</feature>
<dbReference type="AlphaFoldDB" id="A0A4Q1BS47"/>
<feature type="compositionally biased region" description="Polar residues" evidence="5">
    <location>
        <begin position="19"/>
        <end position="28"/>
    </location>
</feature>
<evidence type="ECO:0000256" key="6">
    <source>
        <dbReference type="SAM" id="Phobius"/>
    </source>
</evidence>
<keyword evidence="8" id="KW-1185">Reference proteome</keyword>
<feature type="transmembrane region" description="Helical" evidence="6">
    <location>
        <begin position="546"/>
        <end position="567"/>
    </location>
</feature>
<feature type="compositionally biased region" description="Acidic residues" evidence="5">
    <location>
        <begin position="163"/>
        <end position="172"/>
    </location>
</feature>
<dbReference type="PANTHER" id="PTHR23507:SF1">
    <property type="entry name" value="FI18259P1-RELATED"/>
    <property type="match status" value="1"/>
</dbReference>
<organism evidence="7 8">
    <name type="scientific">Tremella mesenterica</name>
    <name type="common">Jelly fungus</name>
    <dbReference type="NCBI Taxonomy" id="5217"/>
    <lineage>
        <taxon>Eukaryota</taxon>
        <taxon>Fungi</taxon>
        <taxon>Dikarya</taxon>
        <taxon>Basidiomycota</taxon>
        <taxon>Agaricomycotina</taxon>
        <taxon>Tremellomycetes</taxon>
        <taxon>Tremellales</taxon>
        <taxon>Tremellaceae</taxon>
        <taxon>Tremella</taxon>
    </lineage>
</organism>
<evidence type="ECO:0000256" key="5">
    <source>
        <dbReference type="SAM" id="MobiDB-lite"/>
    </source>
</evidence>
<feature type="compositionally biased region" description="Low complexity" evidence="5">
    <location>
        <begin position="97"/>
        <end position="110"/>
    </location>
</feature>
<feature type="region of interest" description="Disordered" evidence="5">
    <location>
        <begin position="335"/>
        <end position="403"/>
    </location>
</feature>
<dbReference type="GO" id="GO:0022857">
    <property type="term" value="F:transmembrane transporter activity"/>
    <property type="evidence" value="ECO:0007669"/>
    <property type="project" value="InterPro"/>
</dbReference>
<reference evidence="7 8" key="1">
    <citation type="submission" date="2016-06" db="EMBL/GenBank/DDBJ databases">
        <title>Evolution of pathogenesis and genome organization in the Tremellales.</title>
        <authorList>
            <person name="Cuomo C."/>
            <person name="Litvintseva A."/>
            <person name="Heitman J."/>
            <person name="Chen Y."/>
            <person name="Sun S."/>
            <person name="Springer D."/>
            <person name="Dromer F."/>
            <person name="Young S."/>
            <person name="Zeng Q."/>
            <person name="Chapman S."/>
            <person name="Gujja S."/>
            <person name="Saif S."/>
            <person name="Birren B."/>
        </authorList>
    </citation>
    <scope>NUCLEOTIDE SEQUENCE [LARGE SCALE GENOMIC DNA]</scope>
    <source>
        <strain evidence="7 8">ATCC 28783</strain>
    </source>
</reference>
<name>A0A4Q1BS47_TREME</name>
<feature type="compositionally biased region" description="Basic and acidic residues" evidence="5">
    <location>
        <begin position="377"/>
        <end position="390"/>
    </location>
</feature>
<evidence type="ECO:0000256" key="2">
    <source>
        <dbReference type="ARBA" id="ARBA00022692"/>
    </source>
</evidence>
<dbReference type="VEuPathDB" id="FungiDB:TREMEDRAFT_58302"/>
<dbReference type="PANTHER" id="PTHR23507">
    <property type="entry name" value="ZGC:174356"/>
    <property type="match status" value="1"/>
</dbReference>
<evidence type="ECO:0000313" key="8">
    <source>
        <dbReference type="Proteomes" id="UP000289152"/>
    </source>
</evidence>
<accession>A0A4Q1BS47</accession>
<feature type="transmembrane region" description="Helical" evidence="6">
    <location>
        <begin position="449"/>
        <end position="470"/>
    </location>
</feature>
<feature type="transmembrane region" description="Helical" evidence="6">
    <location>
        <begin position="192"/>
        <end position="210"/>
    </location>
</feature>
<evidence type="ECO:0008006" key="9">
    <source>
        <dbReference type="Google" id="ProtNLM"/>
    </source>
</evidence>
<feature type="region of interest" description="Disordered" evidence="5">
    <location>
        <begin position="73"/>
        <end position="173"/>
    </location>
</feature>
<gene>
    <name evidence="7" type="ORF">M231_01878</name>
</gene>
<dbReference type="InParanoid" id="A0A4Q1BS47"/>
<dbReference type="InterPro" id="IPR036259">
    <property type="entry name" value="MFS_trans_sf"/>
</dbReference>
<feature type="transmembrane region" description="Helical" evidence="6">
    <location>
        <begin position="826"/>
        <end position="852"/>
    </location>
</feature>